<organism evidence="8 9">
    <name type="scientific">Spodoptera littoralis</name>
    <name type="common">Egyptian cotton leafworm</name>
    <dbReference type="NCBI Taxonomy" id="7109"/>
    <lineage>
        <taxon>Eukaryota</taxon>
        <taxon>Metazoa</taxon>
        <taxon>Ecdysozoa</taxon>
        <taxon>Arthropoda</taxon>
        <taxon>Hexapoda</taxon>
        <taxon>Insecta</taxon>
        <taxon>Pterygota</taxon>
        <taxon>Neoptera</taxon>
        <taxon>Endopterygota</taxon>
        <taxon>Lepidoptera</taxon>
        <taxon>Glossata</taxon>
        <taxon>Ditrysia</taxon>
        <taxon>Noctuoidea</taxon>
        <taxon>Noctuidae</taxon>
        <taxon>Amphipyrinae</taxon>
        <taxon>Spodoptera</taxon>
    </lineage>
</organism>
<evidence type="ECO:0000256" key="4">
    <source>
        <dbReference type="ARBA" id="ARBA00023157"/>
    </source>
</evidence>
<dbReference type="SMART" id="SM00494">
    <property type="entry name" value="ChtBD2"/>
    <property type="match status" value="3"/>
</dbReference>
<feature type="domain" description="Chitin-binding type-2" evidence="7">
    <location>
        <begin position="20"/>
        <end position="78"/>
    </location>
</feature>
<dbReference type="GO" id="GO:0005576">
    <property type="term" value="C:extracellular region"/>
    <property type="evidence" value="ECO:0007669"/>
    <property type="project" value="InterPro"/>
</dbReference>
<dbReference type="AlphaFoldDB" id="A0A9P0N6A3"/>
<reference evidence="8" key="1">
    <citation type="submission" date="2022-02" db="EMBL/GenBank/DDBJ databases">
        <authorList>
            <person name="King R."/>
        </authorList>
    </citation>
    <scope>NUCLEOTIDE SEQUENCE</scope>
</reference>
<evidence type="ECO:0000256" key="3">
    <source>
        <dbReference type="ARBA" id="ARBA00022737"/>
    </source>
</evidence>
<evidence type="ECO:0000313" key="8">
    <source>
        <dbReference type="EMBL" id="CAH1643055.1"/>
    </source>
</evidence>
<dbReference type="Pfam" id="PF01607">
    <property type="entry name" value="CBM_14"/>
    <property type="match status" value="3"/>
</dbReference>
<sequence length="270" mass="29014">MYTALTFLSVIIGTPDQDLPNGCPANSYTSVLRPHESDCSKFYICNNGNKVEMTCTSGTLFDVNLGVCNLPFAVNCQNSASNSNPTSSSTSTSTPASTSTSTSAPTATPLPLTGPKSCPVDSSGNSTLIPHETDCGHYYVCNNGQTLDMPCLNGKLFDYKLQMCVIAQLVTCYPGTSKGSPSASLPSAENPTDLSSQECPKDNETEYLLPHEDDCSRYYKCMYGGKIFMACDRGTLFDYNLKTCIYLATCYPGATTPAAYAGKMFIRRKS</sequence>
<keyword evidence="2" id="KW-0732">Signal</keyword>
<dbReference type="InterPro" id="IPR036508">
    <property type="entry name" value="Chitin-bd_dom_sf"/>
</dbReference>
<dbReference type="Gene3D" id="2.170.140.10">
    <property type="entry name" value="Chitin binding domain"/>
    <property type="match status" value="3"/>
</dbReference>
<dbReference type="InterPro" id="IPR002557">
    <property type="entry name" value="Chitin-bd_dom"/>
</dbReference>
<dbReference type="PANTHER" id="PTHR23301:SF0">
    <property type="entry name" value="CHITIN-BINDING TYPE-2 DOMAIN-CONTAINING PROTEIN-RELATED"/>
    <property type="match status" value="1"/>
</dbReference>
<feature type="compositionally biased region" description="Low complexity" evidence="6">
    <location>
        <begin position="82"/>
        <end position="109"/>
    </location>
</feature>
<name>A0A9P0N6A3_SPOLI</name>
<dbReference type="PROSITE" id="PS50940">
    <property type="entry name" value="CHIT_BIND_II"/>
    <property type="match status" value="3"/>
</dbReference>
<gene>
    <name evidence="8" type="ORF">SPLIT_LOCUS8411</name>
</gene>
<evidence type="ECO:0000256" key="1">
    <source>
        <dbReference type="ARBA" id="ARBA00022669"/>
    </source>
</evidence>
<dbReference type="InterPro" id="IPR051940">
    <property type="entry name" value="Chitin_bind-dev_reg"/>
</dbReference>
<dbReference type="GO" id="GO:0008061">
    <property type="term" value="F:chitin binding"/>
    <property type="evidence" value="ECO:0007669"/>
    <property type="project" value="UniProtKB-KW"/>
</dbReference>
<keyword evidence="3" id="KW-0677">Repeat</keyword>
<evidence type="ECO:0000313" key="9">
    <source>
        <dbReference type="Proteomes" id="UP001153321"/>
    </source>
</evidence>
<feature type="domain" description="Chitin-binding type-2" evidence="7">
    <location>
        <begin position="196"/>
        <end position="252"/>
    </location>
</feature>
<dbReference type="PANTHER" id="PTHR23301">
    <property type="entry name" value="CHITIN BINDING PERITROPHIN-A"/>
    <property type="match status" value="1"/>
</dbReference>
<proteinExistence type="predicted"/>
<evidence type="ECO:0000256" key="6">
    <source>
        <dbReference type="SAM" id="MobiDB-lite"/>
    </source>
</evidence>
<keyword evidence="9" id="KW-1185">Reference proteome</keyword>
<dbReference type="SUPFAM" id="SSF57625">
    <property type="entry name" value="Invertebrate chitin-binding proteins"/>
    <property type="match status" value="3"/>
</dbReference>
<keyword evidence="4" id="KW-1015">Disulfide bond</keyword>
<accession>A0A9P0N6A3</accession>
<dbReference type="Proteomes" id="UP001153321">
    <property type="component" value="Chromosome 29"/>
</dbReference>
<keyword evidence="1" id="KW-0147">Chitin-binding</keyword>
<feature type="domain" description="Chitin-binding type-2" evidence="7">
    <location>
        <begin position="115"/>
        <end position="174"/>
    </location>
</feature>
<evidence type="ECO:0000256" key="5">
    <source>
        <dbReference type="ARBA" id="ARBA00023180"/>
    </source>
</evidence>
<feature type="region of interest" description="Disordered" evidence="6">
    <location>
        <begin position="82"/>
        <end position="123"/>
    </location>
</feature>
<evidence type="ECO:0000259" key="7">
    <source>
        <dbReference type="PROSITE" id="PS50940"/>
    </source>
</evidence>
<protein>
    <recommendedName>
        <fullName evidence="7">Chitin-binding type-2 domain-containing protein</fullName>
    </recommendedName>
</protein>
<evidence type="ECO:0000256" key="2">
    <source>
        <dbReference type="ARBA" id="ARBA00022729"/>
    </source>
</evidence>
<dbReference type="EMBL" id="LR824560">
    <property type="protein sequence ID" value="CAH1643055.1"/>
    <property type="molecule type" value="Genomic_DNA"/>
</dbReference>
<keyword evidence="5" id="KW-0325">Glycoprotein</keyword>